<evidence type="ECO:0000256" key="2">
    <source>
        <dbReference type="ARBA" id="ARBA00022801"/>
    </source>
</evidence>
<dbReference type="Gramene" id="OQU76780">
    <property type="protein sequence ID" value="OQU76780"/>
    <property type="gene ID" value="SORBI_3010G207250"/>
</dbReference>
<evidence type="ECO:0000256" key="3">
    <source>
        <dbReference type="ARBA" id="ARBA00023295"/>
    </source>
</evidence>
<sequence length="354" mass="38794">MDAAALQASSSPSSPSSPSKLRDKLRTTVCCCFGAGGGGAERTRWRRRGAAAGEFRYDALSYALNFDEGEDDDAYADPAAAFRYRNFNARLPPSPAAAAAPGFTRPPYASWLPENGGWIRFSGAWLGRRSPAHLVTARLLAVCALPLAKSISTHCTARSSAAAGLSTQEDGQCVTSVWEQRLDLRRMTTPACSGHQRECSHDARRQAREVDVLLPFDDELSWRQGGVRRRVSCCRAPSPRCSLCSVLIPCSEKKRVTTKLPRTSYMTSVMEATASGTAPVTHQRKTQASTVSMLRASRWPWAWTPPQRRHRGVEMLVEMRRVLVVCPGACFSSAMAWSSKSHHVRCPPHVCVNV</sequence>
<reference evidence="5" key="2">
    <citation type="submission" date="2017-02" db="EMBL/GenBank/DDBJ databases">
        <title>WGS assembly of Sorghum bicolor.</title>
        <authorList>
            <person name="Paterson A."/>
            <person name="Mullet J."/>
            <person name="Bowers J."/>
            <person name="Bruggmann R."/>
            <person name="Dubchak I."/>
            <person name="Grimwood J."/>
            <person name="Gundlach H."/>
            <person name="Haberer G."/>
            <person name="Hellsten U."/>
            <person name="Mitros T."/>
            <person name="Poliakov A."/>
            <person name="Schmutz J."/>
            <person name="Spannagl M."/>
            <person name="Tang H."/>
            <person name="Wang X."/>
            <person name="Wicker T."/>
            <person name="Bharti A."/>
            <person name="Chapman J."/>
            <person name="Feltus F."/>
            <person name="Gowik U."/>
            <person name="Grigoriev I."/>
            <person name="Lyons E."/>
            <person name="Maher C."/>
            <person name="Martis M."/>
            <person name="Narechania A."/>
            <person name="Otillar R."/>
            <person name="Penning B."/>
            <person name="Salamov A."/>
            <person name="Wang Y."/>
            <person name="Zhang L."/>
            <person name="Carpita N."/>
            <person name="Freeling M."/>
            <person name="Gingle A."/>
            <person name="Hash C."/>
            <person name="Keller B."/>
            <person name="Klein P."/>
            <person name="Kresovich S."/>
            <person name="Mccann M."/>
            <person name="Ming R."/>
            <person name="Peterson D."/>
            <person name="Rahman M."/>
            <person name="Ware D."/>
            <person name="Westhoff P."/>
            <person name="Mayer K."/>
            <person name="Messing J."/>
            <person name="Sims D."/>
            <person name="Jenkins J."/>
            <person name="Shu S."/>
            <person name="Rokhsar D."/>
        </authorList>
    </citation>
    <scope>NUCLEOTIDE SEQUENCE</scope>
</reference>
<dbReference type="AlphaFoldDB" id="A0A1W0VU11"/>
<keyword evidence="6" id="KW-1185">Reference proteome</keyword>
<dbReference type="PROSITE" id="PS00764">
    <property type="entry name" value="ENDONUCLEASE_III_1"/>
    <property type="match status" value="1"/>
</dbReference>
<reference evidence="6" key="3">
    <citation type="journal article" date="2018" name="Plant J.">
        <title>The Sorghum bicolor reference genome: improved assembly, gene annotations, a transcriptome atlas, and signatures of genome organization.</title>
        <authorList>
            <person name="McCormick R.F."/>
            <person name="Truong S.K."/>
            <person name="Sreedasyam A."/>
            <person name="Jenkins J."/>
            <person name="Shu S."/>
            <person name="Sims D."/>
            <person name="Kennedy M."/>
            <person name="Amirebrahimi M."/>
            <person name="Weers B.D."/>
            <person name="McKinley B."/>
            <person name="Mattison A."/>
            <person name="Morishige D.T."/>
            <person name="Grimwood J."/>
            <person name="Schmutz J."/>
            <person name="Mullet J.E."/>
        </authorList>
    </citation>
    <scope>NUCLEOTIDE SEQUENCE [LARGE SCALE GENOMIC DNA]</scope>
    <source>
        <strain evidence="6">cv. BTx623</strain>
    </source>
</reference>
<dbReference type="PANTHER" id="PTHR33168">
    <property type="entry name" value="STRESS INDUCED PROTEIN-RELATED"/>
    <property type="match status" value="1"/>
</dbReference>
<gene>
    <name evidence="5" type="ORF">SORBI_3010G207250</name>
</gene>
<keyword evidence="2" id="KW-0378">Hydrolase</keyword>
<evidence type="ECO:0000256" key="4">
    <source>
        <dbReference type="SAM" id="MobiDB-lite"/>
    </source>
</evidence>
<comment type="similarity">
    <text evidence="1">Belongs to the Nth/MutY family.</text>
</comment>
<dbReference type="Gramene" id="OQU76779">
    <property type="protein sequence ID" value="OQU76779"/>
    <property type="gene ID" value="SORBI_3010G207250"/>
</dbReference>
<name>A0A1W0VU11_SORBI</name>
<proteinExistence type="inferred from homology"/>
<organism evidence="5 6">
    <name type="scientific">Sorghum bicolor</name>
    <name type="common">Sorghum</name>
    <name type="synonym">Sorghum vulgare</name>
    <dbReference type="NCBI Taxonomy" id="4558"/>
    <lineage>
        <taxon>Eukaryota</taxon>
        <taxon>Viridiplantae</taxon>
        <taxon>Streptophyta</taxon>
        <taxon>Embryophyta</taxon>
        <taxon>Tracheophyta</taxon>
        <taxon>Spermatophyta</taxon>
        <taxon>Magnoliopsida</taxon>
        <taxon>Liliopsida</taxon>
        <taxon>Poales</taxon>
        <taxon>Poaceae</taxon>
        <taxon>PACMAD clade</taxon>
        <taxon>Panicoideae</taxon>
        <taxon>Andropogonodae</taxon>
        <taxon>Andropogoneae</taxon>
        <taxon>Sorghinae</taxon>
        <taxon>Sorghum</taxon>
    </lineage>
</organism>
<accession>A0A1W0VU11</accession>
<dbReference type="InterPro" id="IPR004035">
    <property type="entry name" value="Endouclease-III_FeS-bd_BS"/>
</dbReference>
<keyword evidence="3" id="KW-0326">Glycosidase</keyword>
<dbReference type="STRING" id="4558.A0A1W0VU11"/>
<dbReference type="InParanoid" id="A0A1W0VU11"/>
<feature type="region of interest" description="Disordered" evidence="4">
    <location>
        <begin position="1"/>
        <end position="22"/>
    </location>
</feature>
<reference evidence="5 6" key="1">
    <citation type="journal article" date="2009" name="Nature">
        <title>The Sorghum bicolor genome and the diversification of grasses.</title>
        <authorList>
            <person name="Paterson A.H."/>
            <person name="Bowers J.E."/>
            <person name="Bruggmann R."/>
            <person name="Dubchak I."/>
            <person name="Grimwood J."/>
            <person name="Gundlach H."/>
            <person name="Haberer G."/>
            <person name="Hellsten U."/>
            <person name="Mitros T."/>
            <person name="Poliakov A."/>
            <person name="Schmutz J."/>
            <person name="Spannagl M."/>
            <person name="Tang H."/>
            <person name="Wang X."/>
            <person name="Wicker T."/>
            <person name="Bharti A.K."/>
            <person name="Chapman J."/>
            <person name="Feltus F.A."/>
            <person name="Gowik U."/>
            <person name="Grigoriev I.V."/>
            <person name="Lyons E."/>
            <person name="Maher C.A."/>
            <person name="Martis M."/>
            <person name="Narechania A."/>
            <person name="Otillar R.P."/>
            <person name="Penning B.W."/>
            <person name="Salamov A.A."/>
            <person name="Wang Y."/>
            <person name="Zhang L."/>
            <person name="Carpita N.C."/>
            <person name="Freeling M."/>
            <person name="Gingle A.R."/>
            <person name="Hash C.T."/>
            <person name="Keller B."/>
            <person name="Klein P."/>
            <person name="Kresovich S."/>
            <person name="McCann M.C."/>
            <person name="Ming R."/>
            <person name="Peterson D.G."/>
            <person name="Mehboob-ur-Rahman"/>
            <person name="Ware D."/>
            <person name="Westhoff P."/>
            <person name="Mayer K.F."/>
            <person name="Messing J."/>
            <person name="Rokhsar D.S."/>
        </authorList>
    </citation>
    <scope>NUCLEOTIDE SEQUENCE [LARGE SCALE GENOMIC DNA]</scope>
    <source>
        <strain evidence="6">cv. BTx623</strain>
    </source>
</reference>
<dbReference type="EMBL" id="CM000769">
    <property type="protein sequence ID" value="OQU76779.1"/>
    <property type="molecule type" value="Genomic_DNA"/>
</dbReference>
<feature type="compositionally biased region" description="Low complexity" evidence="4">
    <location>
        <begin position="9"/>
        <end position="19"/>
    </location>
</feature>
<dbReference type="eggNOG" id="ENOG502S8DW">
    <property type="taxonomic scope" value="Eukaryota"/>
</dbReference>
<dbReference type="EMBL" id="CM000769">
    <property type="protein sequence ID" value="OQU76780.1"/>
    <property type="molecule type" value="Genomic_DNA"/>
</dbReference>
<evidence type="ECO:0000256" key="1">
    <source>
        <dbReference type="ARBA" id="ARBA00008343"/>
    </source>
</evidence>
<dbReference type="GO" id="GO:0016798">
    <property type="term" value="F:hydrolase activity, acting on glycosyl bonds"/>
    <property type="evidence" value="ECO:0007669"/>
    <property type="project" value="UniProtKB-KW"/>
</dbReference>
<dbReference type="Proteomes" id="UP000000768">
    <property type="component" value="Chromosome 10"/>
</dbReference>
<protein>
    <submittedName>
        <fullName evidence="5">Uncharacterized protein</fullName>
    </submittedName>
</protein>
<evidence type="ECO:0000313" key="5">
    <source>
        <dbReference type="EMBL" id="OQU76779.1"/>
    </source>
</evidence>
<evidence type="ECO:0000313" key="6">
    <source>
        <dbReference type="Proteomes" id="UP000000768"/>
    </source>
</evidence>